<keyword evidence="9" id="KW-0407">Ion channel</keyword>
<evidence type="ECO:0000313" key="17">
    <source>
        <dbReference type="WBParaSite" id="ACAC_0000148401-mRNA-1"/>
    </source>
</evidence>
<keyword evidence="16" id="KW-1185">Reference proteome</keyword>
<feature type="domain" description="Piezo THU9 and anchor" evidence="15">
    <location>
        <begin position="611"/>
        <end position="847"/>
    </location>
</feature>
<dbReference type="GO" id="GO:0005886">
    <property type="term" value="C:plasma membrane"/>
    <property type="evidence" value="ECO:0007669"/>
    <property type="project" value="UniProtKB-SubCell"/>
</dbReference>
<evidence type="ECO:0000256" key="10">
    <source>
        <dbReference type="SAM" id="Coils"/>
    </source>
</evidence>
<protein>
    <submittedName>
        <fullName evidence="17">ANK_REP_REGION domain-containing protein</fullName>
    </submittedName>
</protein>
<feature type="transmembrane region" description="Helical" evidence="11">
    <location>
        <begin position="613"/>
        <end position="632"/>
    </location>
</feature>
<feature type="transmembrane region" description="Helical" evidence="11">
    <location>
        <begin position="1097"/>
        <end position="1117"/>
    </location>
</feature>
<dbReference type="InterPro" id="IPR031334">
    <property type="entry name" value="Piezo_cap_dom"/>
</dbReference>
<evidence type="ECO:0000259" key="13">
    <source>
        <dbReference type="Pfam" id="PF15917"/>
    </source>
</evidence>
<keyword evidence="6 11" id="KW-1133">Transmembrane helix</keyword>
<dbReference type="Pfam" id="PF23188">
    <property type="entry name" value="THU_Piezo1"/>
    <property type="match status" value="1"/>
</dbReference>
<feature type="transmembrane region" description="Helical" evidence="11">
    <location>
        <begin position="745"/>
        <end position="768"/>
    </location>
</feature>
<dbReference type="WBParaSite" id="ACAC_0000148401-mRNA-1">
    <property type="protein sequence ID" value="ACAC_0000148401-mRNA-1"/>
    <property type="gene ID" value="ACAC_0000148401"/>
</dbReference>
<keyword evidence="10" id="KW-0175">Coiled coil</keyword>
<feature type="domain" description="Piezo TM25-28" evidence="13">
    <location>
        <begin position="5"/>
        <end position="200"/>
    </location>
</feature>
<feature type="transmembrane region" description="Helical" evidence="11">
    <location>
        <begin position="412"/>
        <end position="436"/>
    </location>
</feature>
<evidence type="ECO:0000256" key="9">
    <source>
        <dbReference type="ARBA" id="ARBA00023303"/>
    </source>
</evidence>
<accession>A0A158P6T1</accession>
<dbReference type="STRING" id="6313.A0A158P6T1"/>
<dbReference type="InterPro" id="IPR056768">
    <property type="entry name" value="THU_Piezo"/>
</dbReference>
<feature type="transmembrane region" description="Helical" evidence="11">
    <location>
        <begin position="40"/>
        <end position="66"/>
    </location>
</feature>
<feature type="transmembrane region" description="Helical" evidence="11">
    <location>
        <begin position="652"/>
        <end position="671"/>
    </location>
</feature>
<evidence type="ECO:0000256" key="11">
    <source>
        <dbReference type="SAM" id="Phobius"/>
    </source>
</evidence>
<dbReference type="Pfam" id="PF15917">
    <property type="entry name" value="Piezo_TM25-28"/>
    <property type="match status" value="1"/>
</dbReference>
<evidence type="ECO:0000313" key="16">
    <source>
        <dbReference type="Proteomes" id="UP000035642"/>
    </source>
</evidence>
<feature type="domain" description="Piezo transmembrane helical unit" evidence="14">
    <location>
        <begin position="405"/>
        <end position="533"/>
    </location>
</feature>
<dbReference type="AlphaFoldDB" id="A0A158P6T1"/>
<proteinExistence type="inferred from homology"/>
<feature type="transmembrane region" description="Helical" evidence="11">
    <location>
        <begin position="448"/>
        <end position="471"/>
    </location>
</feature>
<keyword evidence="3" id="KW-0813">Transport</keyword>
<dbReference type="InterPro" id="IPR031805">
    <property type="entry name" value="Piezo_TM25-28"/>
</dbReference>
<sequence>LDITGYIMITFWILWKGNNLYVMNPLSNSFKSTLAKWKTLLSYTIFTMFCKVALQLVGCVFAEWFFDGNGVNKSMRCTVRQLFSVACVNSVVQARKDEGAGPLFPHVCSVVPHEAQIGFDAIALAFLVFQIRIFHTWFFQHCMVEYRSEIILANRGAVLKNQLIEKEMKEQNEQQTAKFNEIRKRTQMIRERYNKQMEKGVRIFEPQTYAHAKRAGDYYMFDYDPNTDELVKPVESFVPEVTPGATRFEKLDPGQLVYAATGHDLNLARTLEQVKEAEKLKENEERMIQAMKDDDDEDEVCHKMSLAINAMDMVSAWLNRLSREHRYVAYVLSKEKVKLKEGHSDELSNTSQRLTDLRQRMNISGLLLVQSEGDIQKMESAALNDWQQRSVLARFMNALGSCIAANTDLICYFLAVMAHASGAGVITLPLPLMVFFWGTLSNPRPSKFFWVSMIAYTEFVIVTKFVCQFTIFDFNSISTQSKQVQFLDFRFRPFKLFFLAMIQRQSNFAAFDVPLLFALFFHRYMLRKLGLWKDANLTVTFQNLQQPNEDGQEVYVFSSDEKRAEAGSDAEQQSPKLAPRAAATVADPEVGRNPVARFIMQLFKPKFRYIRDLYPIMFGLDVVAFIIIAFGYSAFGEGGSGNVIGDIQSSRIPLTFVVMLVVMTLMIVIDRGLYLRKWVYGKLAYQLVIIIFLHIWIFFILPHLTRRAAAENTVAKALYVIKCLYLLVSAWQIRNGYPQLCIGNLLTHAYGLANMIFFKVFMLVPFLFELRTAIDWTWTDTSMPLFDFFNMENFYAVIYNLKCARTFEQSYPAPRGLPKGVIVKYLMGLPMILLIVFLVWSPLLAFSLMNRIGRWLLSFSGLINAESFSLYLSFNDITRDCSGMSPFTDYLRYFPSTNGTDSMKRSRDSVSFLKEYTTSDILVISLHTYLFSGHALFSCDSLIHFIVAVEFTRPYDEKKKQAATHSTQWTLALDFECALQKISFKHISLPEAFPSYMLVPNEGAVNLPTPIVATIVYNQDNYQRPDNASYKDWFDTLRLSLPCQGSRQNCSTTQHPPQYTNVYFNASNITYGVHRDRTYVQTIAFVDKAFPSFFAKYLQGGVIAMYISLVIVVGRLIRTLFANSPTDVMVTEIPNPDFLLKICLDIYLVREAKDFCLEQDLFAKLIFLFRSPATLIQWTRHKPKRE</sequence>
<feature type="domain" description="Piezo non-specific cation channel cap" evidence="12">
    <location>
        <begin position="943"/>
        <end position="1180"/>
    </location>
</feature>
<dbReference type="GO" id="GO:0050982">
    <property type="term" value="P:detection of mechanical stimulus"/>
    <property type="evidence" value="ECO:0007669"/>
    <property type="project" value="TreeGrafter"/>
</dbReference>
<dbReference type="PANTHER" id="PTHR13167">
    <property type="entry name" value="PIEZO-TYPE MECHANOSENSITIVE ION CHANNEL COMPONENT"/>
    <property type="match status" value="1"/>
</dbReference>
<feature type="transmembrane region" description="Helical" evidence="11">
    <location>
        <begin position="683"/>
        <end position="701"/>
    </location>
</feature>
<dbReference type="GO" id="GO:0042391">
    <property type="term" value="P:regulation of membrane potential"/>
    <property type="evidence" value="ECO:0007669"/>
    <property type="project" value="TreeGrafter"/>
</dbReference>
<comment type="similarity">
    <text evidence="2">Belongs to the PIEZO (TC 1.A.75) family.</text>
</comment>
<comment type="subcellular location">
    <subcellularLocation>
        <location evidence="1">Cell membrane</location>
        <topology evidence="1">Multi-pass membrane protein</topology>
    </subcellularLocation>
</comment>
<keyword evidence="5 11" id="KW-0812">Transmembrane</keyword>
<reference evidence="17" key="2">
    <citation type="submission" date="2016-04" db="UniProtKB">
        <authorList>
            <consortium name="WormBaseParasite"/>
        </authorList>
    </citation>
    <scope>IDENTIFICATION</scope>
</reference>
<keyword evidence="7" id="KW-0406">Ion transport</keyword>
<dbReference type="InterPro" id="IPR056770">
    <property type="entry name" value="Piezo_THU9_anchor"/>
</dbReference>
<keyword evidence="4" id="KW-1003">Cell membrane</keyword>
<name>A0A158P6T1_ANGCA</name>
<organism evidence="16 17">
    <name type="scientific">Angiostrongylus cantonensis</name>
    <name type="common">Rat lungworm</name>
    <dbReference type="NCBI Taxonomy" id="6313"/>
    <lineage>
        <taxon>Eukaryota</taxon>
        <taxon>Metazoa</taxon>
        <taxon>Ecdysozoa</taxon>
        <taxon>Nematoda</taxon>
        <taxon>Chromadorea</taxon>
        <taxon>Rhabditida</taxon>
        <taxon>Rhabditina</taxon>
        <taxon>Rhabditomorpha</taxon>
        <taxon>Strongyloidea</taxon>
        <taxon>Metastrongylidae</taxon>
        <taxon>Angiostrongylus</taxon>
    </lineage>
</organism>
<dbReference type="Pfam" id="PF12166">
    <property type="entry name" value="Piezo_cap"/>
    <property type="match status" value="1"/>
</dbReference>
<evidence type="ECO:0000259" key="12">
    <source>
        <dbReference type="Pfam" id="PF12166"/>
    </source>
</evidence>
<keyword evidence="8 11" id="KW-0472">Membrane</keyword>
<dbReference type="GO" id="GO:0008381">
    <property type="term" value="F:mechanosensitive monoatomic ion channel activity"/>
    <property type="evidence" value="ECO:0007669"/>
    <property type="project" value="InterPro"/>
</dbReference>
<evidence type="ECO:0000259" key="15">
    <source>
        <dbReference type="Pfam" id="PF24874"/>
    </source>
</evidence>
<evidence type="ECO:0000256" key="1">
    <source>
        <dbReference type="ARBA" id="ARBA00004651"/>
    </source>
</evidence>
<dbReference type="GO" id="GO:0071260">
    <property type="term" value="P:cellular response to mechanical stimulus"/>
    <property type="evidence" value="ECO:0007669"/>
    <property type="project" value="TreeGrafter"/>
</dbReference>
<evidence type="ECO:0000259" key="14">
    <source>
        <dbReference type="Pfam" id="PF23188"/>
    </source>
</evidence>
<feature type="transmembrane region" description="Helical" evidence="11">
    <location>
        <begin position="825"/>
        <end position="848"/>
    </location>
</feature>
<dbReference type="Pfam" id="PF24874">
    <property type="entry name" value="Piezo_THU9_anchor"/>
    <property type="match status" value="1"/>
</dbReference>
<evidence type="ECO:0000256" key="5">
    <source>
        <dbReference type="ARBA" id="ARBA00022692"/>
    </source>
</evidence>
<reference evidence="16" key="1">
    <citation type="submission" date="2012-09" db="EMBL/GenBank/DDBJ databases">
        <authorList>
            <person name="Martin A.A."/>
        </authorList>
    </citation>
    <scope>NUCLEOTIDE SEQUENCE</scope>
</reference>
<evidence type="ECO:0000256" key="4">
    <source>
        <dbReference type="ARBA" id="ARBA00022475"/>
    </source>
</evidence>
<dbReference type="PANTHER" id="PTHR13167:SF25">
    <property type="entry name" value="PIEZO-TYPE MECHANOSENSITIVE ION CHANNEL COMPONENT"/>
    <property type="match status" value="1"/>
</dbReference>
<dbReference type="InterPro" id="IPR027272">
    <property type="entry name" value="Piezo"/>
</dbReference>
<evidence type="ECO:0000256" key="7">
    <source>
        <dbReference type="ARBA" id="ARBA00023065"/>
    </source>
</evidence>
<evidence type="ECO:0000256" key="3">
    <source>
        <dbReference type="ARBA" id="ARBA00022448"/>
    </source>
</evidence>
<feature type="coiled-coil region" evidence="10">
    <location>
        <begin position="267"/>
        <end position="297"/>
    </location>
</feature>
<evidence type="ECO:0000256" key="2">
    <source>
        <dbReference type="ARBA" id="ARBA00007821"/>
    </source>
</evidence>
<evidence type="ECO:0000256" key="6">
    <source>
        <dbReference type="ARBA" id="ARBA00022989"/>
    </source>
</evidence>
<dbReference type="Proteomes" id="UP000035642">
    <property type="component" value="Unassembled WGS sequence"/>
</dbReference>
<dbReference type="GO" id="GO:0005261">
    <property type="term" value="F:monoatomic cation channel activity"/>
    <property type="evidence" value="ECO:0007669"/>
    <property type="project" value="TreeGrafter"/>
</dbReference>
<evidence type="ECO:0000256" key="8">
    <source>
        <dbReference type="ARBA" id="ARBA00023136"/>
    </source>
</evidence>